<dbReference type="EMBL" id="CACRTF010000017">
    <property type="protein sequence ID" value="VYT43525.1"/>
    <property type="molecule type" value="Genomic_DNA"/>
</dbReference>
<accession>A0A6N2WLY6</accession>
<dbReference type="RefSeq" id="WP_002578514.1">
    <property type="nucleotide sequence ID" value="NZ_CACRTF010000017.1"/>
</dbReference>
<evidence type="ECO:0000313" key="1">
    <source>
        <dbReference type="EMBL" id="VYT43525.1"/>
    </source>
</evidence>
<protein>
    <submittedName>
        <fullName evidence="1">Uncharacterized protein</fullName>
    </submittedName>
</protein>
<dbReference type="AlphaFoldDB" id="A0A6N2WLY6"/>
<proteinExistence type="predicted"/>
<gene>
    <name evidence="1" type="ORF">CBLFYP116_03777</name>
</gene>
<organism evidence="1">
    <name type="scientific">Enterocloster bolteae</name>
    <dbReference type="NCBI Taxonomy" id="208479"/>
    <lineage>
        <taxon>Bacteria</taxon>
        <taxon>Bacillati</taxon>
        <taxon>Bacillota</taxon>
        <taxon>Clostridia</taxon>
        <taxon>Lachnospirales</taxon>
        <taxon>Lachnospiraceae</taxon>
        <taxon>Enterocloster</taxon>
    </lineage>
</organism>
<sequence>MIKGIISHDFEGSLEEIRISESNAVFVIAAKQTEESLIGTEYCIQNISLADRMSRRDAVTILARSVKDMLIKLHGEQPKGACKAMGKFMEAFRDGANTYMLEHIDEIMAGKESKHGR</sequence>
<name>A0A6N2WLY6_9FIRM</name>
<reference evidence="1" key="1">
    <citation type="submission" date="2019-11" db="EMBL/GenBank/DDBJ databases">
        <authorList>
            <person name="Feng L."/>
        </authorList>
    </citation>
    <scope>NUCLEOTIDE SEQUENCE</scope>
    <source>
        <strain evidence="1">CbolteaeLFYP116</strain>
    </source>
</reference>